<evidence type="ECO:0000313" key="8">
    <source>
        <dbReference type="EMBL" id="MBB6001339.1"/>
    </source>
</evidence>
<gene>
    <name evidence="8" type="ORF">HNR25_005170</name>
</gene>
<reference evidence="8 9" key="1">
    <citation type="submission" date="2020-08" db="EMBL/GenBank/DDBJ databases">
        <title>Sequencing the genomes of 1000 actinobacteria strains.</title>
        <authorList>
            <person name="Klenk H.-P."/>
        </authorList>
    </citation>
    <scope>NUCLEOTIDE SEQUENCE [LARGE SCALE GENOMIC DNA]</scope>
    <source>
        <strain evidence="8 9">DSM 44593</strain>
    </source>
</reference>
<keyword evidence="5" id="KW-0804">Transcription</keyword>
<evidence type="ECO:0000256" key="1">
    <source>
        <dbReference type="ARBA" id="ARBA00010641"/>
    </source>
</evidence>
<evidence type="ECO:0000259" key="7">
    <source>
        <dbReference type="Pfam" id="PF08281"/>
    </source>
</evidence>
<accession>A0A841EIX1</accession>
<dbReference type="AlphaFoldDB" id="A0A841EIX1"/>
<dbReference type="PANTHER" id="PTHR43133">
    <property type="entry name" value="RNA POLYMERASE ECF-TYPE SIGMA FACTO"/>
    <property type="match status" value="1"/>
</dbReference>
<evidence type="ECO:0000313" key="9">
    <source>
        <dbReference type="Proteomes" id="UP000578077"/>
    </source>
</evidence>
<keyword evidence="9" id="KW-1185">Reference proteome</keyword>
<dbReference type="EMBL" id="JACHLY010000003">
    <property type="protein sequence ID" value="MBB6001339.1"/>
    <property type="molecule type" value="Genomic_DNA"/>
</dbReference>
<name>A0A841EIX1_9ACTN</name>
<comment type="caution">
    <text evidence="8">The sequence shown here is derived from an EMBL/GenBank/DDBJ whole genome shotgun (WGS) entry which is preliminary data.</text>
</comment>
<keyword evidence="4" id="KW-0238">DNA-binding</keyword>
<feature type="region of interest" description="Disordered" evidence="6">
    <location>
        <begin position="1"/>
        <end position="21"/>
    </location>
</feature>
<dbReference type="Pfam" id="PF08281">
    <property type="entry name" value="Sigma70_r4_2"/>
    <property type="match status" value="1"/>
</dbReference>
<protein>
    <submittedName>
        <fullName evidence="8">RNA polymerase sigma factor (Sigma-70 family)</fullName>
    </submittedName>
</protein>
<evidence type="ECO:0000256" key="4">
    <source>
        <dbReference type="ARBA" id="ARBA00023125"/>
    </source>
</evidence>
<dbReference type="InterPro" id="IPR036388">
    <property type="entry name" value="WH-like_DNA-bd_sf"/>
</dbReference>
<dbReference type="CDD" id="cd06171">
    <property type="entry name" value="Sigma70_r4"/>
    <property type="match status" value="1"/>
</dbReference>
<dbReference type="GO" id="GO:0003677">
    <property type="term" value="F:DNA binding"/>
    <property type="evidence" value="ECO:0007669"/>
    <property type="project" value="UniProtKB-KW"/>
</dbReference>
<organism evidence="8 9">
    <name type="scientific">Streptomonospora salina</name>
    <dbReference type="NCBI Taxonomy" id="104205"/>
    <lineage>
        <taxon>Bacteria</taxon>
        <taxon>Bacillati</taxon>
        <taxon>Actinomycetota</taxon>
        <taxon>Actinomycetes</taxon>
        <taxon>Streptosporangiales</taxon>
        <taxon>Nocardiopsidaceae</taxon>
        <taxon>Streptomonospora</taxon>
    </lineage>
</organism>
<dbReference type="Proteomes" id="UP000578077">
    <property type="component" value="Unassembled WGS sequence"/>
</dbReference>
<evidence type="ECO:0000256" key="5">
    <source>
        <dbReference type="ARBA" id="ARBA00023163"/>
    </source>
</evidence>
<comment type="similarity">
    <text evidence="1">Belongs to the sigma-70 factor family. ECF subfamily.</text>
</comment>
<proteinExistence type="inferred from homology"/>
<dbReference type="GO" id="GO:0016987">
    <property type="term" value="F:sigma factor activity"/>
    <property type="evidence" value="ECO:0007669"/>
    <property type="project" value="UniProtKB-KW"/>
</dbReference>
<dbReference type="PANTHER" id="PTHR43133:SF8">
    <property type="entry name" value="RNA POLYMERASE SIGMA FACTOR HI_1459-RELATED"/>
    <property type="match status" value="1"/>
</dbReference>
<evidence type="ECO:0000256" key="2">
    <source>
        <dbReference type="ARBA" id="ARBA00023015"/>
    </source>
</evidence>
<evidence type="ECO:0000256" key="6">
    <source>
        <dbReference type="SAM" id="MobiDB-lite"/>
    </source>
</evidence>
<keyword evidence="3" id="KW-0731">Sigma factor</keyword>
<sequence length="212" mass="23141">MAEHDSTQYAPARSRTEYTTEQLFSSGTQAAAYMSMRGASTADAEDAVAYAYGEARRYVAAGNSVRSLTGLMCRIAWCFYAKQVDRRKKDVLCEDVAETVGAPADYRDEPGHDLELQEGTRRVLKVVGGLPEHQREAMVLRVLCDMDDAAIARQLDIGPGAVRKRIERARSALKAMGKERITVALAVSDNDVGMYGCQSSARKKNIQEGGGP</sequence>
<evidence type="ECO:0000256" key="3">
    <source>
        <dbReference type="ARBA" id="ARBA00023082"/>
    </source>
</evidence>
<dbReference type="RefSeq" id="WP_184640649.1">
    <property type="nucleotide sequence ID" value="NZ_JACHLY010000003.1"/>
</dbReference>
<keyword evidence="2" id="KW-0805">Transcription regulation</keyword>
<dbReference type="GO" id="GO:0006352">
    <property type="term" value="P:DNA-templated transcription initiation"/>
    <property type="evidence" value="ECO:0007669"/>
    <property type="project" value="InterPro"/>
</dbReference>
<dbReference type="Gene3D" id="1.10.10.10">
    <property type="entry name" value="Winged helix-like DNA-binding domain superfamily/Winged helix DNA-binding domain"/>
    <property type="match status" value="1"/>
</dbReference>
<dbReference type="InterPro" id="IPR039425">
    <property type="entry name" value="RNA_pol_sigma-70-like"/>
</dbReference>
<dbReference type="InterPro" id="IPR013324">
    <property type="entry name" value="RNA_pol_sigma_r3/r4-like"/>
</dbReference>
<dbReference type="InterPro" id="IPR013249">
    <property type="entry name" value="RNA_pol_sigma70_r4_t2"/>
</dbReference>
<feature type="domain" description="RNA polymerase sigma factor 70 region 4 type 2" evidence="7">
    <location>
        <begin position="122"/>
        <end position="173"/>
    </location>
</feature>
<dbReference type="SUPFAM" id="SSF88659">
    <property type="entry name" value="Sigma3 and sigma4 domains of RNA polymerase sigma factors"/>
    <property type="match status" value="1"/>
</dbReference>